<evidence type="ECO:0000313" key="1">
    <source>
        <dbReference type="EMBL" id="ELR69298.1"/>
    </source>
</evidence>
<gene>
    <name evidence="1" type="ORF">C900_05182</name>
</gene>
<keyword evidence="2" id="KW-1185">Reference proteome</keyword>
<reference evidence="1 2" key="1">
    <citation type="submission" date="2012-12" db="EMBL/GenBank/DDBJ databases">
        <title>Genome assembly of Fulvivirga imtechensis AK7.</title>
        <authorList>
            <person name="Nupur N."/>
            <person name="Khatri I."/>
            <person name="Kumar R."/>
            <person name="Subramanian S."/>
            <person name="Pinnaka A."/>
        </authorList>
    </citation>
    <scope>NUCLEOTIDE SEQUENCE [LARGE SCALE GENOMIC DNA]</scope>
    <source>
        <strain evidence="1 2">AK7</strain>
    </source>
</reference>
<dbReference type="Proteomes" id="UP000011135">
    <property type="component" value="Unassembled WGS sequence"/>
</dbReference>
<accession>L8JM65</accession>
<dbReference type="RefSeq" id="WP_009582356.1">
    <property type="nucleotide sequence ID" value="NZ_AMZN01000078.1"/>
</dbReference>
<organism evidence="1 2">
    <name type="scientific">Fulvivirga imtechensis AK7</name>
    <dbReference type="NCBI Taxonomy" id="1237149"/>
    <lineage>
        <taxon>Bacteria</taxon>
        <taxon>Pseudomonadati</taxon>
        <taxon>Bacteroidota</taxon>
        <taxon>Cytophagia</taxon>
        <taxon>Cytophagales</taxon>
        <taxon>Fulvivirgaceae</taxon>
        <taxon>Fulvivirga</taxon>
    </lineage>
</organism>
<name>L8JM65_9BACT</name>
<evidence type="ECO:0000313" key="2">
    <source>
        <dbReference type="Proteomes" id="UP000011135"/>
    </source>
</evidence>
<dbReference type="STRING" id="1237149.C900_05182"/>
<proteinExistence type="predicted"/>
<sequence length="56" mass="6752">MVVGKVTFYDNHVKYDLEVSRDFRRIDTFIRFQKLDSFNELSLGIGTHIGYRLRKR</sequence>
<dbReference type="EMBL" id="AMZN01000078">
    <property type="protein sequence ID" value="ELR69298.1"/>
    <property type="molecule type" value="Genomic_DNA"/>
</dbReference>
<dbReference type="AlphaFoldDB" id="L8JM65"/>
<protein>
    <submittedName>
        <fullName evidence="1">Uncharacterized protein</fullName>
    </submittedName>
</protein>
<comment type="caution">
    <text evidence="1">The sequence shown here is derived from an EMBL/GenBank/DDBJ whole genome shotgun (WGS) entry which is preliminary data.</text>
</comment>